<organism evidence="1 2">
    <name type="scientific">Avena sativa</name>
    <name type="common">Oat</name>
    <dbReference type="NCBI Taxonomy" id="4498"/>
    <lineage>
        <taxon>Eukaryota</taxon>
        <taxon>Viridiplantae</taxon>
        <taxon>Streptophyta</taxon>
        <taxon>Embryophyta</taxon>
        <taxon>Tracheophyta</taxon>
        <taxon>Spermatophyta</taxon>
        <taxon>Magnoliopsida</taxon>
        <taxon>Liliopsida</taxon>
        <taxon>Poales</taxon>
        <taxon>Poaceae</taxon>
        <taxon>BOP clade</taxon>
        <taxon>Pooideae</taxon>
        <taxon>Poodae</taxon>
        <taxon>Poeae</taxon>
        <taxon>Poeae Chloroplast Group 1 (Aveneae type)</taxon>
        <taxon>Aveninae</taxon>
        <taxon>Avena</taxon>
    </lineage>
</organism>
<dbReference type="Proteomes" id="UP001732700">
    <property type="component" value="Chromosome 2D"/>
</dbReference>
<protein>
    <submittedName>
        <fullName evidence="1">Uncharacterized protein</fullName>
    </submittedName>
</protein>
<reference evidence="1" key="1">
    <citation type="submission" date="2021-05" db="EMBL/GenBank/DDBJ databases">
        <authorList>
            <person name="Scholz U."/>
            <person name="Mascher M."/>
            <person name="Fiebig A."/>
        </authorList>
    </citation>
    <scope>NUCLEOTIDE SEQUENCE [LARGE SCALE GENOMIC DNA]</scope>
</reference>
<accession>A0ACD5V888</accession>
<proteinExistence type="predicted"/>
<evidence type="ECO:0000313" key="2">
    <source>
        <dbReference type="Proteomes" id="UP001732700"/>
    </source>
</evidence>
<evidence type="ECO:0000313" key="1">
    <source>
        <dbReference type="EnsemblPlants" id="AVESA.00010b.r2.2DG0392060.2.CDS"/>
    </source>
</evidence>
<name>A0ACD5V888_AVESA</name>
<sequence length="297" mass="32535">MFLGCRHGLMLILHMSQLQLLVWDPVTDDQHRLDIPPGFSTNFPASGAVLGDAGDDHNFQVVFLGNSDIQHTQLVASLYSSKTGVWGNLATASALPGNFSTWVYPRMLAVMVGGSLYWSAGKFLAIIEFDLNRQSLALIPMPGEEALTAGMDNAIIWITSTESGGLGLFFLLKFSARLWKARTNFDGAISWVLERTIALDKLLSINSEEEAKSRPSIVGFAKDNTVVLLHTSTGIFMVHLESLKFKELFKPSGWHAYYLFEGVYTADVVFFALLPLFVFFARPCESASTKAEAGGAG</sequence>
<dbReference type="EnsemblPlants" id="AVESA.00010b.r2.2DG0392060.2">
    <property type="protein sequence ID" value="AVESA.00010b.r2.2DG0392060.2.CDS"/>
    <property type="gene ID" value="AVESA.00010b.r2.2DG0392060"/>
</dbReference>
<reference evidence="1" key="2">
    <citation type="submission" date="2025-09" db="UniProtKB">
        <authorList>
            <consortium name="EnsemblPlants"/>
        </authorList>
    </citation>
    <scope>IDENTIFICATION</scope>
</reference>
<keyword evidence="2" id="KW-1185">Reference proteome</keyword>